<protein>
    <submittedName>
        <fullName evidence="2">Uncharacterized protein</fullName>
    </submittedName>
</protein>
<keyword evidence="1" id="KW-0732">Signal</keyword>
<evidence type="ECO:0000313" key="3">
    <source>
        <dbReference type="Proteomes" id="UP000239724"/>
    </source>
</evidence>
<dbReference type="Proteomes" id="UP000239724">
    <property type="component" value="Unassembled WGS sequence"/>
</dbReference>
<proteinExistence type="predicted"/>
<dbReference type="AlphaFoldDB" id="A0A2S6NIK5"/>
<accession>A0A2S6NIK5</accession>
<sequence>MNVRLSLVIGCLFPALVTSARAADRMQFWNLTGETISKLYLAPPGTSQWGPNQCANDPDGAVDSDERLKLKDVAPGRYDVKLTDATGRTCIVRDVTVQGGKAYAFSLSPEDLKECSK</sequence>
<feature type="chain" id="PRO_5015486850" evidence="1">
    <location>
        <begin position="23"/>
        <end position="117"/>
    </location>
</feature>
<dbReference type="EMBL" id="NHRY01000111">
    <property type="protein sequence ID" value="PPQ34444.1"/>
    <property type="molecule type" value="Genomic_DNA"/>
</dbReference>
<gene>
    <name evidence="2" type="ORF">CCS01_10915</name>
</gene>
<keyword evidence="3" id="KW-1185">Reference proteome</keyword>
<evidence type="ECO:0000256" key="1">
    <source>
        <dbReference type="SAM" id="SignalP"/>
    </source>
</evidence>
<feature type="signal peptide" evidence="1">
    <location>
        <begin position="1"/>
        <end position="22"/>
    </location>
</feature>
<organism evidence="2 3">
    <name type="scientific">Rhodopila globiformis</name>
    <name type="common">Rhodopseudomonas globiformis</name>
    <dbReference type="NCBI Taxonomy" id="1071"/>
    <lineage>
        <taxon>Bacteria</taxon>
        <taxon>Pseudomonadati</taxon>
        <taxon>Pseudomonadota</taxon>
        <taxon>Alphaproteobacteria</taxon>
        <taxon>Acetobacterales</taxon>
        <taxon>Acetobacteraceae</taxon>
        <taxon>Rhodopila</taxon>
    </lineage>
</organism>
<name>A0A2S6NIK5_RHOGL</name>
<reference evidence="2 3" key="1">
    <citation type="journal article" date="2018" name="Arch. Microbiol.">
        <title>New insights into the metabolic potential of the phototrophic purple bacterium Rhodopila globiformis DSM 161(T) from its draft genome sequence and evidence for a vanadium-dependent nitrogenase.</title>
        <authorList>
            <person name="Imhoff J.F."/>
            <person name="Rahn T."/>
            <person name="Kunzel S."/>
            <person name="Neulinger S.C."/>
        </authorList>
    </citation>
    <scope>NUCLEOTIDE SEQUENCE [LARGE SCALE GENOMIC DNA]</scope>
    <source>
        <strain evidence="2 3">DSM 161</strain>
    </source>
</reference>
<comment type="caution">
    <text evidence="2">The sequence shown here is derived from an EMBL/GenBank/DDBJ whole genome shotgun (WGS) entry which is preliminary data.</text>
</comment>
<evidence type="ECO:0000313" key="2">
    <source>
        <dbReference type="EMBL" id="PPQ34444.1"/>
    </source>
</evidence>